<keyword evidence="1" id="KW-0489">Methyltransferase</keyword>
<evidence type="ECO:0000313" key="2">
    <source>
        <dbReference type="Proteomes" id="UP000297834"/>
    </source>
</evidence>
<reference evidence="1 2" key="1">
    <citation type="submission" date="2019-03" db="EMBL/GenBank/DDBJ databases">
        <title>Alkanindiges illinoisensis: a potential pathogenic isolated from ascites of a gastric cancer patient with abdominal metastasis.</title>
        <authorList>
            <person name="Hu X."/>
            <person name="Yang B."/>
            <person name="Yan X."/>
            <person name="Lin L."/>
            <person name="Zhao H."/>
            <person name="Zhou F."/>
            <person name="Su B."/>
            <person name="Chen J."/>
            <person name="Rui Y."/>
            <person name="Wang Q."/>
            <person name="Zheng L."/>
        </authorList>
    </citation>
    <scope>NUCLEOTIDE SEQUENCE [LARGE SCALE GENOMIC DNA]</scope>
    <source>
        <strain evidence="1 2">NFYY 23406</strain>
    </source>
</reference>
<dbReference type="Proteomes" id="UP000297834">
    <property type="component" value="Unassembled WGS sequence"/>
</dbReference>
<dbReference type="InterPro" id="IPR029063">
    <property type="entry name" value="SAM-dependent_MTases_sf"/>
</dbReference>
<dbReference type="Gene3D" id="3.40.50.150">
    <property type="entry name" value="Vaccinia Virus protein VP39"/>
    <property type="match status" value="1"/>
</dbReference>
<dbReference type="CDD" id="cd02440">
    <property type="entry name" value="AdoMet_MTases"/>
    <property type="match status" value="1"/>
</dbReference>
<dbReference type="OrthoDB" id="6710536at2"/>
<comment type="caution">
    <text evidence="1">The sequence shown here is derived from an EMBL/GenBank/DDBJ whole genome shotgun (WGS) entry which is preliminary data.</text>
</comment>
<sequence length="304" mass="33738">MKNTFKPVLAKQLKQWLPVLSRHQQLKHRFAIASTLLGDPNLLAWSNLGFWHNIPDLKTTDFKTSPYQVACTQLAQQVGLAADLQPNDHVLDLGCGQGASLVYWTKQFGTQHLSAFEIQPACIARIQAANLPQLNGIYQAAFDQLPLPDNALNHAFDAVVCVDAAYHAHFCDFLAVNMAALKPQGRIAFTTLSKSNDWSQASLLNQILTLKLLNLAYVPAQNLLKNDEIKTTLQQAGFTDIRLQVLDAEVFTGFARYIEQLNAPNTLILAAKADWLKIKMTARLCAFLAKYGLVHYVLVSARLA</sequence>
<keyword evidence="2" id="KW-1185">Reference proteome</keyword>
<dbReference type="RefSeq" id="WP_134245331.1">
    <property type="nucleotide sequence ID" value="NZ_SNTY01000067.1"/>
</dbReference>
<organism evidence="1 2">
    <name type="scientific">Alkanindiges illinoisensis</name>
    <dbReference type="NCBI Taxonomy" id="197183"/>
    <lineage>
        <taxon>Bacteria</taxon>
        <taxon>Pseudomonadati</taxon>
        <taxon>Pseudomonadota</taxon>
        <taxon>Gammaproteobacteria</taxon>
        <taxon>Moraxellales</taxon>
        <taxon>Moraxellaceae</taxon>
        <taxon>Alkanindiges</taxon>
    </lineage>
</organism>
<dbReference type="STRING" id="1120977.GCA_000619845_02274"/>
<dbReference type="GO" id="GO:0032259">
    <property type="term" value="P:methylation"/>
    <property type="evidence" value="ECO:0007669"/>
    <property type="project" value="UniProtKB-KW"/>
</dbReference>
<dbReference type="EMBL" id="SNTY01000067">
    <property type="protein sequence ID" value="TEU24202.1"/>
    <property type="molecule type" value="Genomic_DNA"/>
</dbReference>
<dbReference type="GO" id="GO:0008168">
    <property type="term" value="F:methyltransferase activity"/>
    <property type="evidence" value="ECO:0007669"/>
    <property type="project" value="UniProtKB-KW"/>
</dbReference>
<evidence type="ECO:0000313" key="1">
    <source>
        <dbReference type="EMBL" id="TEU24202.1"/>
    </source>
</evidence>
<protein>
    <submittedName>
        <fullName evidence="1">Class I SAM-dependent methyltransferase</fullName>
    </submittedName>
</protein>
<name>A0A4Y7X9H4_9GAMM</name>
<gene>
    <name evidence="1" type="ORF">E2B99_12370</name>
</gene>
<keyword evidence="1" id="KW-0808">Transferase</keyword>
<dbReference type="SUPFAM" id="SSF53335">
    <property type="entry name" value="S-adenosyl-L-methionine-dependent methyltransferases"/>
    <property type="match status" value="1"/>
</dbReference>
<dbReference type="PANTHER" id="PTHR43464">
    <property type="entry name" value="METHYLTRANSFERASE"/>
    <property type="match status" value="1"/>
</dbReference>
<dbReference type="AlphaFoldDB" id="A0A4Y7X9H4"/>
<proteinExistence type="predicted"/>
<dbReference type="Pfam" id="PF13489">
    <property type="entry name" value="Methyltransf_23"/>
    <property type="match status" value="1"/>
</dbReference>
<accession>A0A4Y7X9H4</accession>